<keyword evidence="2" id="KW-1185">Reference proteome</keyword>
<gene>
    <name evidence="1" type="ORF">GE061_015161</name>
</gene>
<name>A0A8S9XLE8_APOLU</name>
<reference evidence="1" key="1">
    <citation type="journal article" date="2021" name="Mol. Ecol. Resour.">
        <title>Apolygus lucorum genome provides insights into omnivorousness and mesophyll feeding.</title>
        <authorList>
            <person name="Liu Y."/>
            <person name="Liu H."/>
            <person name="Wang H."/>
            <person name="Huang T."/>
            <person name="Liu B."/>
            <person name="Yang B."/>
            <person name="Yin L."/>
            <person name="Li B."/>
            <person name="Zhang Y."/>
            <person name="Zhang S."/>
            <person name="Jiang F."/>
            <person name="Zhang X."/>
            <person name="Ren Y."/>
            <person name="Wang B."/>
            <person name="Wang S."/>
            <person name="Lu Y."/>
            <person name="Wu K."/>
            <person name="Fan W."/>
            <person name="Wang G."/>
        </authorList>
    </citation>
    <scope>NUCLEOTIDE SEQUENCE</scope>
    <source>
        <strain evidence="1">12Hb</strain>
    </source>
</reference>
<evidence type="ECO:0000313" key="2">
    <source>
        <dbReference type="Proteomes" id="UP000466442"/>
    </source>
</evidence>
<evidence type="ECO:0000313" key="1">
    <source>
        <dbReference type="EMBL" id="KAF6209414.1"/>
    </source>
</evidence>
<dbReference type="EMBL" id="WIXP02000006">
    <property type="protein sequence ID" value="KAF6209414.1"/>
    <property type="molecule type" value="Genomic_DNA"/>
</dbReference>
<dbReference type="Proteomes" id="UP000466442">
    <property type="component" value="Unassembled WGS sequence"/>
</dbReference>
<organism evidence="1 2">
    <name type="scientific">Apolygus lucorum</name>
    <name type="common">Small green plant bug</name>
    <name type="synonym">Lygocoris lucorum</name>
    <dbReference type="NCBI Taxonomy" id="248454"/>
    <lineage>
        <taxon>Eukaryota</taxon>
        <taxon>Metazoa</taxon>
        <taxon>Ecdysozoa</taxon>
        <taxon>Arthropoda</taxon>
        <taxon>Hexapoda</taxon>
        <taxon>Insecta</taxon>
        <taxon>Pterygota</taxon>
        <taxon>Neoptera</taxon>
        <taxon>Paraneoptera</taxon>
        <taxon>Hemiptera</taxon>
        <taxon>Heteroptera</taxon>
        <taxon>Panheteroptera</taxon>
        <taxon>Cimicomorpha</taxon>
        <taxon>Miridae</taxon>
        <taxon>Mirini</taxon>
        <taxon>Apolygus</taxon>
    </lineage>
</organism>
<accession>A0A8S9XLE8</accession>
<dbReference type="AlphaFoldDB" id="A0A8S9XLE8"/>
<sequence length="159" mass="17894">MFPTGAACLIIHQISQRNMQGKQNDECIEMIRTMGDWIMKKFDRIQITPSVSSLSMSSDASTDIGASQVPPIDPEVLQYVDYMGKIVPQQPAVKQSDKERLESMVRKESEKVQDSVNLVDADLEFPDPCPDPFVAKRIDSILNILDAHPYLRKAINESQ</sequence>
<comment type="caution">
    <text evidence="1">The sequence shown here is derived from an EMBL/GenBank/DDBJ whole genome shotgun (WGS) entry which is preliminary data.</text>
</comment>
<proteinExistence type="predicted"/>
<protein>
    <submittedName>
        <fullName evidence="1">Uncharacterized protein</fullName>
    </submittedName>
</protein>